<reference evidence="1" key="3">
    <citation type="journal article" date="2017" name="Nature">
        <title>Genome sequence of the progenitor of the wheat D genome Aegilops tauschii.</title>
        <authorList>
            <person name="Luo M.C."/>
            <person name="Gu Y.Q."/>
            <person name="Puiu D."/>
            <person name="Wang H."/>
            <person name="Twardziok S.O."/>
            <person name="Deal K.R."/>
            <person name="Huo N."/>
            <person name="Zhu T."/>
            <person name="Wang L."/>
            <person name="Wang Y."/>
            <person name="McGuire P.E."/>
            <person name="Liu S."/>
            <person name="Long H."/>
            <person name="Ramasamy R.K."/>
            <person name="Rodriguez J.C."/>
            <person name="Van S.L."/>
            <person name="Yuan L."/>
            <person name="Wang Z."/>
            <person name="Xia Z."/>
            <person name="Xiao L."/>
            <person name="Anderson O.D."/>
            <person name="Ouyang S."/>
            <person name="Liang Y."/>
            <person name="Zimin A.V."/>
            <person name="Pertea G."/>
            <person name="Qi P."/>
            <person name="Bennetzen J.L."/>
            <person name="Dai X."/>
            <person name="Dawson M.W."/>
            <person name="Muller H.G."/>
            <person name="Kugler K."/>
            <person name="Rivarola-Duarte L."/>
            <person name="Spannagl M."/>
            <person name="Mayer K.F.X."/>
            <person name="Lu F.H."/>
            <person name="Bevan M.W."/>
            <person name="Leroy P."/>
            <person name="Li P."/>
            <person name="You F.M."/>
            <person name="Sun Q."/>
            <person name="Liu Z."/>
            <person name="Lyons E."/>
            <person name="Wicker T."/>
            <person name="Salzberg S.L."/>
            <person name="Devos K.M."/>
            <person name="Dvorak J."/>
        </authorList>
    </citation>
    <scope>NUCLEOTIDE SEQUENCE [LARGE SCALE GENOMIC DNA]</scope>
    <source>
        <strain evidence="1">cv. AL8/78</strain>
    </source>
</reference>
<dbReference type="AlphaFoldDB" id="A0A453EHG1"/>
<organism evidence="1 2">
    <name type="scientific">Aegilops tauschii subsp. strangulata</name>
    <name type="common">Goatgrass</name>
    <dbReference type="NCBI Taxonomy" id="200361"/>
    <lineage>
        <taxon>Eukaryota</taxon>
        <taxon>Viridiplantae</taxon>
        <taxon>Streptophyta</taxon>
        <taxon>Embryophyta</taxon>
        <taxon>Tracheophyta</taxon>
        <taxon>Spermatophyta</taxon>
        <taxon>Magnoliopsida</taxon>
        <taxon>Liliopsida</taxon>
        <taxon>Poales</taxon>
        <taxon>Poaceae</taxon>
        <taxon>BOP clade</taxon>
        <taxon>Pooideae</taxon>
        <taxon>Triticodae</taxon>
        <taxon>Triticeae</taxon>
        <taxon>Triticinae</taxon>
        <taxon>Aegilops</taxon>
    </lineage>
</organism>
<reference evidence="1" key="4">
    <citation type="submission" date="2019-03" db="UniProtKB">
        <authorList>
            <consortium name="EnsemblPlants"/>
        </authorList>
    </citation>
    <scope>IDENTIFICATION</scope>
</reference>
<dbReference type="Gramene" id="AET3Gv20342200.2">
    <property type="protein sequence ID" value="AET3Gv20342200.2"/>
    <property type="gene ID" value="AET3Gv20342200"/>
</dbReference>
<reference evidence="2" key="1">
    <citation type="journal article" date="2014" name="Science">
        <title>Ancient hybridizations among the ancestral genomes of bread wheat.</title>
        <authorList>
            <consortium name="International Wheat Genome Sequencing Consortium,"/>
            <person name="Marcussen T."/>
            <person name="Sandve S.R."/>
            <person name="Heier L."/>
            <person name="Spannagl M."/>
            <person name="Pfeifer M."/>
            <person name="Jakobsen K.S."/>
            <person name="Wulff B.B."/>
            <person name="Steuernagel B."/>
            <person name="Mayer K.F."/>
            <person name="Olsen O.A."/>
        </authorList>
    </citation>
    <scope>NUCLEOTIDE SEQUENCE [LARGE SCALE GENOMIC DNA]</scope>
    <source>
        <strain evidence="2">cv. AL8/78</strain>
    </source>
</reference>
<evidence type="ECO:0000313" key="1">
    <source>
        <dbReference type="EnsemblPlants" id="AET3Gv20342200.2"/>
    </source>
</evidence>
<sequence length="45" mass="5122">PDQADRIVFWVVSEIKNTSRIFSSVQAKAMKREQNCLAHELGCQS</sequence>
<accession>A0A453EHG1</accession>
<reference evidence="2" key="2">
    <citation type="journal article" date="2017" name="Nat. Plants">
        <title>The Aegilops tauschii genome reveals multiple impacts of transposons.</title>
        <authorList>
            <person name="Zhao G."/>
            <person name="Zou C."/>
            <person name="Li K."/>
            <person name="Wang K."/>
            <person name="Li T."/>
            <person name="Gao L."/>
            <person name="Zhang X."/>
            <person name="Wang H."/>
            <person name="Yang Z."/>
            <person name="Liu X."/>
            <person name="Jiang W."/>
            <person name="Mao L."/>
            <person name="Kong X."/>
            <person name="Jiao Y."/>
            <person name="Jia J."/>
        </authorList>
    </citation>
    <scope>NUCLEOTIDE SEQUENCE [LARGE SCALE GENOMIC DNA]</scope>
    <source>
        <strain evidence="2">cv. AL8/78</strain>
    </source>
</reference>
<name>A0A453EHG1_AEGTS</name>
<dbReference type="EnsemblPlants" id="AET3Gv20342200.2">
    <property type="protein sequence ID" value="AET3Gv20342200.2"/>
    <property type="gene ID" value="AET3Gv20342200"/>
</dbReference>
<evidence type="ECO:0000313" key="2">
    <source>
        <dbReference type="Proteomes" id="UP000015105"/>
    </source>
</evidence>
<dbReference type="Proteomes" id="UP000015105">
    <property type="component" value="Chromosome 3D"/>
</dbReference>
<proteinExistence type="predicted"/>
<protein>
    <submittedName>
        <fullName evidence="1">Uncharacterized protein</fullName>
    </submittedName>
</protein>
<keyword evidence="2" id="KW-1185">Reference proteome</keyword>
<reference evidence="1" key="5">
    <citation type="journal article" date="2021" name="G3 (Bethesda)">
        <title>Aegilops tauschii genome assembly Aet v5.0 features greater sequence contiguity and improved annotation.</title>
        <authorList>
            <person name="Wang L."/>
            <person name="Zhu T."/>
            <person name="Rodriguez J.C."/>
            <person name="Deal K.R."/>
            <person name="Dubcovsky J."/>
            <person name="McGuire P.E."/>
            <person name="Lux T."/>
            <person name="Spannagl M."/>
            <person name="Mayer K.F.X."/>
            <person name="Baldrich P."/>
            <person name="Meyers B.C."/>
            <person name="Huo N."/>
            <person name="Gu Y.Q."/>
            <person name="Zhou H."/>
            <person name="Devos K.M."/>
            <person name="Bennetzen J.L."/>
            <person name="Unver T."/>
            <person name="Budak H."/>
            <person name="Gulick P.J."/>
            <person name="Galiba G."/>
            <person name="Kalapos B."/>
            <person name="Nelson D.R."/>
            <person name="Li P."/>
            <person name="You F.M."/>
            <person name="Luo M.C."/>
            <person name="Dvorak J."/>
        </authorList>
    </citation>
    <scope>NUCLEOTIDE SEQUENCE [LARGE SCALE GENOMIC DNA]</scope>
    <source>
        <strain evidence="1">cv. AL8/78</strain>
    </source>
</reference>